<sequence>MKYHAIYVLLFATVTAFALPALAQGPNGVEDGAAQFQRFPPRQAAGEERRLRNLRLKEAVQAGDLSPEDARRLQHRHPPGAPPAGGMGGPDRFAPDGFSHPPPGQRNFWRDKRQKAQEQFQND</sequence>
<proteinExistence type="predicted"/>
<evidence type="ECO:0000313" key="3">
    <source>
        <dbReference type="EMBL" id="PXX46317.1"/>
    </source>
</evidence>
<gene>
    <name evidence="3" type="ORF">DFR38_109159</name>
</gene>
<dbReference type="OrthoDB" id="8592110at2"/>
<evidence type="ECO:0000313" key="4">
    <source>
        <dbReference type="Proteomes" id="UP000248395"/>
    </source>
</evidence>
<comment type="caution">
    <text evidence="3">The sequence shown here is derived from an EMBL/GenBank/DDBJ whole genome shotgun (WGS) entry which is preliminary data.</text>
</comment>
<dbReference type="Proteomes" id="UP000248395">
    <property type="component" value="Unassembled WGS sequence"/>
</dbReference>
<dbReference type="AlphaFoldDB" id="A0A318JD45"/>
<accession>A0A318JD45</accession>
<keyword evidence="4" id="KW-1185">Reference proteome</keyword>
<dbReference type="EMBL" id="QJKC01000009">
    <property type="protein sequence ID" value="PXX46317.1"/>
    <property type="molecule type" value="Genomic_DNA"/>
</dbReference>
<evidence type="ECO:0000256" key="1">
    <source>
        <dbReference type="SAM" id="MobiDB-lite"/>
    </source>
</evidence>
<dbReference type="RefSeq" id="WP_059287607.1">
    <property type="nucleotide sequence ID" value="NZ_LNQU01000289.1"/>
</dbReference>
<reference evidence="3 4" key="1">
    <citation type="submission" date="2018-05" db="EMBL/GenBank/DDBJ databases">
        <title>Genomic Encyclopedia of Type Strains, Phase IV (KMG-IV): sequencing the most valuable type-strain genomes for metagenomic binning, comparative biology and taxonomic classification.</title>
        <authorList>
            <person name="Goeker M."/>
        </authorList>
    </citation>
    <scope>NUCLEOTIDE SEQUENCE [LARGE SCALE GENOMIC DNA]</scope>
    <source>
        <strain evidence="3 4">DSM 25134</strain>
    </source>
</reference>
<organism evidence="3 4">
    <name type="scientific">Aquitalea magnusonii</name>
    <dbReference type="NCBI Taxonomy" id="332411"/>
    <lineage>
        <taxon>Bacteria</taxon>
        <taxon>Pseudomonadati</taxon>
        <taxon>Pseudomonadota</taxon>
        <taxon>Betaproteobacteria</taxon>
        <taxon>Neisseriales</taxon>
        <taxon>Chromobacteriaceae</taxon>
        <taxon>Aquitalea</taxon>
    </lineage>
</organism>
<protein>
    <submittedName>
        <fullName evidence="3">Uncharacterized protein</fullName>
    </submittedName>
</protein>
<keyword evidence="2" id="KW-0732">Signal</keyword>
<name>A0A318JD45_9NEIS</name>
<feature type="region of interest" description="Disordered" evidence="1">
    <location>
        <begin position="59"/>
        <end position="123"/>
    </location>
</feature>
<feature type="chain" id="PRO_5016293193" evidence="2">
    <location>
        <begin position="24"/>
        <end position="123"/>
    </location>
</feature>
<feature type="signal peptide" evidence="2">
    <location>
        <begin position="1"/>
        <end position="23"/>
    </location>
</feature>
<evidence type="ECO:0000256" key="2">
    <source>
        <dbReference type="SAM" id="SignalP"/>
    </source>
</evidence>